<evidence type="ECO:0000313" key="3">
    <source>
        <dbReference type="Proteomes" id="UP000683000"/>
    </source>
</evidence>
<gene>
    <name evidence="2" type="ORF">JVT61DRAFT_7037</name>
</gene>
<dbReference type="AlphaFoldDB" id="A0A8I2YJC1"/>
<feature type="compositionally biased region" description="Low complexity" evidence="1">
    <location>
        <begin position="53"/>
        <end position="71"/>
    </location>
</feature>
<evidence type="ECO:0000313" key="2">
    <source>
        <dbReference type="EMBL" id="KAG6372990.1"/>
    </source>
</evidence>
<accession>A0A8I2YJC1</accession>
<keyword evidence="3" id="KW-1185">Reference proteome</keyword>
<evidence type="ECO:0000256" key="1">
    <source>
        <dbReference type="SAM" id="MobiDB-lite"/>
    </source>
</evidence>
<dbReference type="Proteomes" id="UP000683000">
    <property type="component" value="Unassembled WGS sequence"/>
</dbReference>
<dbReference type="EMBL" id="JAGFBS010000024">
    <property type="protein sequence ID" value="KAG6372990.1"/>
    <property type="molecule type" value="Genomic_DNA"/>
</dbReference>
<sequence length="120" mass="12469">MQEEDGTFHCQSGCRLFVALPEQGASGISPLLPLVVTKQPESSADTRCPTSPPLSSISSSPATTSLGSGSPKSHYDSFHADIERSHQTTVSSVMSLSSLNIANMAAGVFTNCHGLSSEEG</sequence>
<reference evidence="2" key="1">
    <citation type="submission" date="2021-03" db="EMBL/GenBank/DDBJ databases">
        <title>Evolutionary innovations through gain and loss of genes in the ectomycorrhizal Boletales.</title>
        <authorList>
            <person name="Wu G."/>
            <person name="Miyauchi S."/>
            <person name="Morin E."/>
            <person name="Yang Z.-L."/>
            <person name="Xu J."/>
            <person name="Martin F.M."/>
        </authorList>
    </citation>
    <scope>NUCLEOTIDE SEQUENCE</scope>
    <source>
        <strain evidence="2">BR01</strain>
    </source>
</reference>
<feature type="region of interest" description="Disordered" evidence="1">
    <location>
        <begin position="39"/>
        <end position="80"/>
    </location>
</feature>
<protein>
    <submittedName>
        <fullName evidence="2">Uncharacterized protein</fullName>
    </submittedName>
</protein>
<organism evidence="2 3">
    <name type="scientific">Boletus reticuloceps</name>
    <dbReference type="NCBI Taxonomy" id="495285"/>
    <lineage>
        <taxon>Eukaryota</taxon>
        <taxon>Fungi</taxon>
        <taxon>Dikarya</taxon>
        <taxon>Basidiomycota</taxon>
        <taxon>Agaricomycotina</taxon>
        <taxon>Agaricomycetes</taxon>
        <taxon>Agaricomycetidae</taxon>
        <taxon>Boletales</taxon>
        <taxon>Boletineae</taxon>
        <taxon>Boletaceae</taxon>
        <taxon>Boletoideae</taxon>
        <taxon>Boletus</taxon>
    </lineage>
</organism>
<comment type="caution">
    <text evidence="2">The sequence shown here is derived from an EMBL/GenBank/DDBJ whole genome shotgun (WGS) entry which is preliminary data.</text>
</comment>
<name>A0A8I2YJC1_9AGAM</name>
<proteinExistence type="predicted"/>